<dbReference type="EMBL" id="JAHSPG010000011">
    <property type="protein sequence ID" value="MBV4358334.1"/>
    <property type="molecule type" value="Genomic_DNA"/>
</dbReference>
<dbReference type="InterPro" id="IPR050463">
    <property type="entry name" value="Gfo/Idh/MocA_oxidrdct_glycsds"/>
</dbReference>
<evidence type="ECO:0000313" key="3">
    <source>
        <dbReference type="EMBL" id="MBV4358334.1"/>
    </source>
</evidence>
<feature type="domain" description="Gfo/Idh/MocA-like oxidoreductase N-terminal" evidence="1">
    <location>
        <begin position="38"/>
        <end position="156"/>
    </location>
</feature>
<sequence>MHRRKFIKLSSASAAGLTILNFPVFGKMAPSNKVVLSVMGVNSRGSYLAECFSKMPNVEIAYICDVEDKAIQNGLNALKNAPRKPTVVKDIRKLVQQKDFDALVVAAPDHWHAPAAILGVSNGKHVYVEKPCGHNPYEGELLTKAEAKFGKLIQMGNQRRSMPTLIQAVQEVRGGIIGKPYLGKSWYTNNRKSIGIGKKIPVPSTLDFDLWQGPAPRRDYQDNLVHYNWHWFWHWGTSETCNNATHEVDCCRWFLDAEYPTKVTSAGGRYAFKDDWQTPDTQIASFEFGNDKAITWEGRSCNNFPVEGSGRGFVIYGDKGSLINKGGSDYAIYDASNKLIKEVKSTAVVEAGNTLSASGNDDLFHLDNFLQSIRGAAKLNSPVSEAHKSVLLCHLANISQRTGRTLSCDASNGHILNDKDAMALWRRTYEKGWEPVV</sequence>
<dbReference type="GO" id="GO:0000166">
    <property type="term" value="F:nucleotide binding"/>
    <property type="evidence" value="ECO:0007669"/>
    <property type="project" value="InterPro"/>
</dbReference>
<dbReference type="Proteomes" id="UP000812270">
    <property type="component" value="Unassembled WGS sequence"/>
</dbReference>
<dbReference type="PANTHER" id="PTHR43818">
    <property type="entry name" value="BCDNA.GH03377"/>
    <property type="match status" value="1"/>
</dbReference>
<organism evidence="3 4">
    <name type="scientific">Pinibacter aurantiacus</name>
    <dbReference type="NCBI Taxonomy" id="2851599"/>
    <lineage>
        <taxon>Bacteria</taxon>
        <taxon>Pseudomonadati</taxon>
        <taxon>Bacteroidota</taxon>
        <taxon>Chitinophagia</taxon>
        <taxon>Chitinophagales</taxon>
        <taxon>Chitinophagaceae</taxon>
        <taxon>Pinibacter</taxon>
    </lineage>
</organism>
<dbReference type="RefSeq" id="WP_217792003.1">
    <property type="nucleotide sequence ID" value="NZ_JAHSPG010000011.1"/>
</dbReference>
<evidence type="ECO:0000259" key="2">
    <source>
        <dbReference type="Pfam" id="PF02894"/>
    </source>
</evidence>
<keyword evidence="4" id="KW-1185">Reference proteome</keyword>
<protein>
    <submittedName>
        <fullName evidence="3">Gfo/Idh/MocA family oxidoreductase</fullName>
    </submittedName>
</protein>
<gene>
    <name evidence="3" type="ORF">KTO63_14310</name>
</gene>
<name>A0A9E2SC00_9BACT</name>
<dbReference type="InterPro" id="IPR000683">
    <property type="entry name" value="Gfo/Idh/MocA-like_OxRdtase_N"/>
</dbReference>
<evidence type="ECO:0000259" key="1">
    <source>
        <dbReference type="Pfam" id="PF01408"/>
    </source>
</evidence>
<reference evidence="3" key="1">
    <citation type="submission" date="2021-06" db="EMBL/GenBank/DDBJ databases">
        <authorList>
            <person name="Huq M.A."/>
        </authorList>
    </citation>
    <scope>NUCLEOTIDE SEQUENCE</scope>
    <source>
        <strain evidence="3">MAH-26</strain>
    </source>
</reference>
<proteinExistence type="predicted"/>
<dbReference type="Pfam" id="PF02894">
    <property type="entry name" value="GFO_IDH_MocA_C"/>
    <property type="match status" value="1"/>
</dbReference>
<dbReference type="InterPro" id="IPR004104">
    <property type="entry name" value="Gfo/Idh/MocA-like_OxRdtase_C"/>
</dbReference>
<dbReference type="AlphaFoldDB" id="A0A9E2SC00"/>
<feature type="domain" description="Gfo/Idh/MocA-like oxidoreductase C-terminal" evidence="2">
    <location>
        <begin position="222"/>
        <end position="405"/>
    </location>
</feature>
<accession>A0A9E2SC00</accession>
<evidence type="ECO:0000313" key="4">
    <source>
        <dbReference type="Proteomes" id="UP000812270"/>
    </source>
</evidence>
<dbReference type="Pfam" id="PF01408">
    <property type="entry name" value="GFO_IDH_MocA"/>
    <property type="match status" value="1"/>
</dbReference>
<comment type="caution">
    <text evidence="3">The sequence shown here is derived from an EMBL/GenBank/DDBJ whole genome shotgun (WGS) entry which is preliminary data.</text>
</comment>
<dbReference type="PANTHER" id="PTHR43818:SF5">
    <property type="entry name" value="OXIDOREDUCTASE FAMILY PROTEIN"/>
    <property type="match status" value="1"/>
</dbReference>